<gene>
    <name evidence="13" type="ORF">DERP_010892</name>
</gene>
<dbReference type="InterPro" id="IPR036291">
    <property type="entry name" value="NAD(P)-bd_dom_sf"/>
</dbReference>
<evidence type="ECO:0000256" key="3">
    <source>
        <dbReference type="ARBA" id="ARBA00022857"/>
    </source>
</evidence>
<keyword evidence="3" id="KW-0521">NADP</keyword>
<evidence type="ECO:0000256" key="7">
    <source>
        <dbReference type="ARBA" id="ARBA00039153"/>
    </source>
</evidence>
<comment type="function">
    <text evidence="6">Catalyzes the conversion of quinonoid dihydrobiopterin into tetrahydrobiopterin.</text>
</comment>
<evidence type="ECO:0000256" key="1">
    <source>
        <dbReference type="ARBA" id="ARBA00006484"/>
    </source>
</evidence>
<reference evidence="13 14" key="1">
    <citation type="journal article" date="2018" name="J. Allergy Clin. Immunol.">
        <title>High-quality assembly of Dermatophagoides pteronyssinus genome and transcriptome reveals a wide range of novel allergens.</title>
        <authorList>
            <person name="Liu X.Y."/>
            <person name="Yang K.Y."/>
            <person name="Wang M.Q."/>
            <person name="Kwok J.S."/>
            <person name="Zeng X."/>
            <person name="Yang Z."/>
            <person name="Xiao X.J."/>
            <person name="Lau C.P."/>
            <person name="Li Y."/>
            <person name="Huang Z.M."/>
            <person name="Ba J.G."/>
            <person name="Yim A.K."/>
            <person name="Ouyang C.Y."/>
            <person name="Ngai S.M."/>
            <person name="Chan T.F."/>
            <person name="Leung E.L."/>
            <person name="Liu L."/>
            <person name="Liu Z.G."/>
            <person name="Tsui S.K."/>
        </authorList>
    </citation>
    <scope>NUCLEOTIDE SEQUENCE [LARGE SCALE GENOMIC DNA]</scope>
    <source>
        <strain evidence="13">Derp</strain>
    </source>
</reference>
<evidence type="ECO:0000256" key="12">
    <source>
        <dbReference type="ARBA" id="ARBA00047536"/>
    </source>
</evidence>
<evidence type="ECO:0000256" key="5">
    <source>
        <dbReference type="ARBA" id="ARBA00023007"/>
    </source>
</evidence>
<dbReference type="EMBL" id="NJHN03000011">
    <property type="protein sequence ID" value="KAH9426324.1"/>
    <property type="molecule type" value="Genomic_DNA"/>
</dbReference>
<comment type="catalytic activity">
    <reaction evidence="11">
        <text>5,6,7,8-tetrahydropteridine + NADP(+) = 6,7-dihydropteridine + NADPH + H(+)</text>
        <dbReference type="Rhea" id="RHEA:17865"/>
        <dbReference type="ChEBI" id="CHEBI:15378"/>
        <dbReference type="ChEBI" id="CHEBI:28889"/>
        <dbReference type="ChEBI" id="CHEBI:30156"/>
        <dbReference type="ChEBI" id="CHEBI:57783"/>
        <dbReference type="ChEBI" id="CHEBI:58349"/>
        <dbReference type="EC" id="1.5.1.34"/>
    </reaction>
    <physiologicalReaction direction="right-to-left" evidence="11">
        <dbReference type="Rhea" id="RHEA:17867"/>
    </physiologicalReaction>
</comment>
<comment type="similarity">
    <text evidence="1">Belongs to the short-chain dehydrogenases/reductases (SDR) family.</text>
</comment>
<dbReference type="Gene3D" id="3.40.50.720">
    <property type="entry name" value="NAD(P)-binding Rossmann-like Domain"/>
    <property type="match status" value="1"/>
</dbReference>
<evidence type="ECO:0000313" key="14">
    <source>
        <dbReference type="Proteomes" id="UP000887458"/>
    </source>
</evidence>
<dbReference type="InterPro" id="IPR020904">
    <property type="entry name" value="Sc_DH/Rdtase_CS"/>
</dbReference>
<dbReference type="SUPFAM" id="SSF51735">
    <property type="entry name" value="NAD(P)-binding Rossmann-fold domains"/>
    <property type="match status" value="1"/>
</dbReference>
<dbReference type="Pfam" id="PF00106">
    <property type="entry name" value="adh_short"/>
    <property type="match status" value="1"/>
</dbReference>
<keyword evidence="4" id="KW-0560">Oxidoreductase</keyword>
<evidence type="ECO:0000256" key="4">
    <source>
        <dbReference type="ARBA" id="ARBA00023002"/>
    </source>
</evidence>
<reference evidence="13 14" key="2">
    <citation type="journal article" date="2022" name="Mol. Biol. Evol.">
        <title>Comparative Genomics Reveals Insights into the Divergent Evolution of Astigmatic Mites and Household Pest Adaptations.</title>
        <authorList>
            <person name="Xiong Q."/>
            <person name="Wan A.T."/>
            <person name="Liu X."/>
            <person name="Fung C.S."/>
            <person name="Xiao X."/>
            <person name="Malainual N."/>
            <person name="Hou J."/>
            <person name="Wang L."/>
            <person name="Wang M."/>
            <person name="Yang K.Y."/>
            <person name="Cui Y."/>
            <person name="Leung E.L."/>
            <person name="Nong W."/>
            <person name="Shin S.K."/>
            <person name="Au S.W."/>
            <person name="Jeong K.Y."/>
            <person name="Chew F.T."/>
            <person name="Hui J.H."/>
            <person name="Leung T.F."/>
            <person name="Tungtrongchitr A."/>
            <person name="Zhong N."/>
            <person name="Liu Z."/>
            <person name="Tsui S.K."/>
        </authorList>
    </citation>
    <scope>NUCLEOTIDE SEQUENCE [LARGE SCALE GENOMIC DNA]</scope>
    <source>
        <strain evidence="13">Derp</strain>
    </source>
</reference>
<accession>A0ABQ8JUL9</accession>
<name>A0ABQ8JUL9_DERPT</name>
<evidence type="ECO:0000256" key="9">
    <source>
        <dbReference type="ARBA" id="ARBA00041348"/>
    </source>
</evidence>
<evidence type="ECO:0000256" key="10">
    <source>
        <dbReference type="ARBA" id="ARBA00042518"/>
    </source>
</evidence>
<evidence type="ECO:0000256" key="2">
    <source>
        <dbReference type="ARBA" id="ARBA00011738"/>
    </source>
</evidence>
<comment type="subunit">
    <text evidence="2">Homodimer.</text>
</comment>
<comment type="caution">
    <text evidence="13">The sequence shown here is derived from an EMBL/GenBank/DDBJ whole genome shotgun (WGS) entry which is preliminary data.</text>
</comment>
<dbReference type="CDD" id="cd05334">
    <property type="entry name" value="DHPR_SDR_c_like"/>
    <property type="match status" value="1"/>
</dbReference>
<keyword evidence="14" id="KW-1185">Reference proteome</keyword>
<evidence type="ECO:0000256" key="6">
    <source>
        <dbReference type="ARBA" id="ARBA00037099"/>
    </source>
</evidence>
<keyword evidence="5" id="KW-0783">Tetrahydrobiopterin biosynthesis</keyword>
<dbReference type="EC" id="1.5.1.34" evidence="7"/>
<evidence type="ECO:0000256" key="8">
    <source>
        <dbReference type="ARBA" id="ARBA00039520"/>
    </source>
</evidence>
<dbReference type="InterPro" id="IPR002347">
    <property type="entry name" value="SDR_fam"/>
</dbReference>
<organism evidence="13 14">
    <name type="scientific">Dermatophagoides pteronyssinus</name>
    <name type="common">European house dust mite</name>
    <dbReference type="NCBI Taxonomy" id="6956"/>
    <lineage>
        <taxon>Eukaryota</taxon>
        <taxon>Metazoa</taxon>
        <taxon>Ecdysozoa</taxon>
        <taxon>Arthropoda</taxon>
        <taxon>Chelicerata</taxon>
        <taxon>Arachnida</taxon>
        <taxon>Acari</taxon>
        <taxon>Acariformes</taxon>
        <taxon>Sarcoptiformes</taxon>
        <taxon>Astigmata</taxon>
        <taxon>Psoroptidia</taxon>
        <taxon>Analgoidea</taxon>
        <taxon>Pyroglyphidae</taxon>
        <taxon>Dermatophagoidinae</taxon>
        <taxon>Dermatophagoides</taxon>
    </lineage>
</organism>
<evidence type="ECO:0000256" key="11">
    <source>
        <dbReference type="ARBA" id="ARBA00047429"/>
    </source>
</evidence>
<proteinExistence type="inferred from homology"/>
<protein>
    <recommendedName>
        <fullName evidence="8">Dihydropteridine reductase</fullName>
        <ecNumber evidence="7">1.5.1.34</ecNumber>
    </recommendedName>
    <alternativeName>
        <fullName evidence="10">HDHPR</fullName>
    </alternativeName>
    <alternativeName>
        <fullName evidence="9">Quinoid dihydropteridine reductase</fullName>
    </alternativeName>
</protein>
<comment type="catalytic activity">
    <reaction evidence="12">
        <text>5,6,7,8-tetrahydropteridine + NAD(+) = 6,7-dihydropteridine + NADH + H(+)</text>
        <dbReference type="Rhea" id="RHEA:17869"/>
        <dbReference type="ChEBI" id="CHEBI:15378"/>
        <dbReference type="ChEBI" id="CHEBI:28889"/>
        <dbReference type="ChEBI" id="CHEBI:30156"/>
        <dbReference type="ChEBI" id="CHEBI:57540"/>
        <dbReference type="ChEBI" id="CHEBI:57945"/>
        <dbReference type="EC" id="1.5.1.34"/>
    </reaction>
    <physiologicalReaction direction="right-to-left" evidence="12">
        <dbReference type="Rhea" id="RHEA:17871"/>
    </physiologicalReaction>
</comment>
<sequence>MTTTAIQRRVLVYGGKGALGSVCVDYFRKQNWWVTSIDLHENDQANSNILIDVNSLSLVDQETNVIEQLTQTLGMDDKLDAIICVAGGWAGGTAKNKDFIKNSELMIRQSLWSSLIATKLASKFLKSDGLLTLTGAKAALEPTPGMIGYGMAKSAVHHLVKSLSQKDKSGLPSDSSVLAILPITLDTPMNRKFMPNGNFQEWTPLTFVADLFVKWTNIPQERPKSGSLVQLLTENGITTLKID</sequence>
<dbReference type="PROSITE" id="PS00061">
    <property type="entry name" value="ADH_SHORT"/>
    <property type="match status" value="1"/>
</dbReference>
<dbReference type="PANTHER" id="PTHR15104:SF0">
    <property type="entry name" value="DIHYDROPTERIDINE REDUCTASE"/>
    <property type="match status" value="1"/>
</dbReference>
<evidence type="ECO:0000313" key="13">
    <source>
        <dbReference type="EMBL" id="KAH9426324.1"/>
    </source>
</evidence>
<dbReference type="Proteomes" id="UP000887458">
    <property type="component" value="Unassembled WGS sequence"/>
</dbReference>
<dbReference type="PANTHER" id="PTHR15104">
    <property type="entry name" value="DIHYDROPTERIDINE REDUCTASE"/>
    <property type="match status" value="1"/>
</dbReference>